<dbReference type="NCBIfam" id="TIGR04294">
    <property type="entry name" value="pre_pil_HX9DG"/>
    <property type="match status" value="1"/>
</dbReference>
<evidence type="ECO:0000259" key="2">
    <source>
        <dbReference type="Pfam" id="PF07596"/>
    </source>
</evidence>
<dbReference type="NCBIfam" id="TIGR02532">
    <property type="entry name" value="IV_pilin_GFxxxE"/>
    <property type="match status" value="1"/>
</dbReference>
<keyword evidence="1" id="KW-0472">Membrane</keyword>
<sequence>MTISRKSTRHGFTLIELLVVIGIIGVLLGLLMPSMRFSHDAARRMSCSNNVKQIGLALHNYHSSFSQLPQAMGGTGQSDDFLNSNHDRLSGLVAILPFVEEQPVWETISNPSTFDSVAYPAMGPAPWVLKYDPWRYELPVLQCPSSPYQSTTFGTTSFAFCIGDTARQIHKSDSTRGIFNCRQPTRFRQILDGLSNTIAMTEMGLLDDGSVNSQFANRQPISVLDSPSQCGDTRDPDRPGFYRDGISVGIQGRGARWADGGSGFSLANTILPPNSASCAVVGNHAVDGIYSAGSQHVGGCHVLMADGAVKFVTDSIDAGDSNASTAPIGSSVQGDLSEFVATPYGLWGALGTSAADDAVQQDF</sequence>
<dbReference type="PANTHER" id="PTHR30093:SF2">
    <property type="entry name" value="TYPE II SECRETION SYSTEM PROTEIN H"/>
    <property type="match status" value="1"/>
</dbReference>
<dbReference type="Pfam" id="PF07596">
    <property type="entry name" value="SBP_bac_10"/>
    <property type="match status" value="1"/>
</dbReference>
<dbReference type="InterPro" id="IPR045584">
    <property type="entry name" value="Pilin-like"/>
</dbReference>
<dbReference type="PROSITE" id="PS00409">
    <property type="entry name" value="PROKAR_NTER_METHYL"/>
    <property type="match status" value="1"/>
</dbReference>
<keyword evidence="1" id="KW-0812">Transmembrane</keyword>
<dbReference type="SUPFAM" id="SSF54523">
    <property type="entry name" value="Pili subunits"/>
    <property type="match status" value="1"/>
</dbReference>
<keyword evidence="1" id="KW-1133">Transmembrane helix</keyword>
<proteinExistence type="predicted"/>
<protein>
    <recommendedName>
        <fullName evidence="2">DUF1559 domain-containing protein</fullName>
    </recommendedName>
</protein>
<dbReference type="Proteomes" id="UP000318538">
    <property type="component" value="Chromosome"/>
</dbReference>
<dbReference type="RefSeq" id="WP_145171360.1">
    <property type="nucleotide sequence ID" value="NZ_CP036525.1"/>
</dbReference>
<organism evidence="3 4">
    <name type="scientific">Rubripirellula lacrimiformis</name>
    <dbReference type="NCBI Taxonomy" id="1930273"/>
    <lineage>
        <taxon>Bacteria</taxon>
        <taxon>Pseudomonadati</taxon>
        <taxon>Planctomycetota</taxon>
        <taxon>Planctomycetia</taxon>
        <taxon>Pirellulales</taxon>
        <taxon>Pirellulaceae</taxon>
        <taxon>Rubripirellula</taxon>
    </lineage>
</organism>
<reference evidence="3 4" key="1">
    <citation type="submission" date="2019-02" db="EMBL/GenBank/DDBJ databases">
        <title>Deep-cultivation of Planctomycetes and their phenomic and genomic characterization uncovers novel biology.</title>
        <authorList>
            <person name="Wiegand S."/>
            <person name="Jogler M."/>
            <person name="Boedeker C."/>
            <person name="Pinto D."/>
            <person name="Vollmers J."/>
            <person name="Rivas-Marin E."/>
            <person name="Kohn T."/>
            <person name="Peeters S.H."/>
            <person name="Heuer A."/>
            <person name="Rast P."/>
            <person name="Oberbeckmann S."/>
            <person name="Bunk B."/>
            <person name="Jeske O."/>
            <person name="Meyerdierks A."/>
            <person name="Storesund J.E."/>
            <person name="Kallscheuer N."/>
            <person name="Luecker S."/>
            <person name="Lage O.M."/>
            <person name="Pohl T."/>
            <person name="Merkel B.J."/>
            <person name="Hornburger P."/>
            <person name="Mueller R.-W."/>
            <person name="Bruemmer F."/>
            <person name="Labrenz M."/>
            <person name="Spormann A.M."/>
            <person name="Op den Camp H."/>
            <person name="Overmann J."/>
            <person name="Amann R."/>
            <person name="Jetten M.S.M."/>
            <person name="Mascher T."/>
            <person name="Medema M.H."/>
            <person name="Devos D.P."/>
            <person name="Kaster A.-K."/>
            <person name="Ovreas L."/>
            <person name="Rohde M."/>
            <person name="Galperin M.Y."/>
            <person name="Jogler C."/>
        </authorList>
    </citation>
    <scope>NUCLEOTIDE SEQUENCE [LARGE SCALE GENOMIC DNA]</scope>
    <source>
        <strain evidence="3 4">K22_7</strain>
    </source>
</reference>
<keyword evidence="4" id="KW-1185">Reference proteome</keyword>
<dbReference type="KEGG" id="rlc:K227x_37100"/>
<dbReference type="InterPro" id="IPR012902">
    <property type="entry name" value="N_methyl_site"/>
</dbReference>
<evidence type="ECO:0000313" key="3">
    <source>
        <dbReference type="EMBL" id="QDT05310.1"/>
    </source>
</evidence>
<evidence type="ECO:0000256" key="1">
    <source>
        <dbReference type="SAM" id="Phobius"/>
    </source>
</evidence>
<accession>A0A517NDV5</accession>
<gene>
    <name evidence="3" type="ORF">K227x_37100</name>
</gene>
<dbReference type="EMBL" id="CP036525">
    <property type="protein sequence ID" value="QDT05310.1"/>
    <property type="molecule type" value="Genomic_DNA"/>
</dbReference>
<dbReference type="AlphaFoldDB" id="A0A517NDV5"/>
<dbReference type="InterPro" id="IPR027558">
    <property type="entry name" value="Pre_pil_HX9DG_C"/>
</dbReference>
<dbReference type="Gene3D" id="3.30.700.10">
    <property type="entry name" value="Glycoprotein, Type 4 Pilin"/>
    <property type="match status" value="1"/>
</dbReference>
<dbReference type="InterPro" id="IPR011453">
    <property type="entry name" value="DUF1559"/>
</dbReference>
<dbReference type="PANTHER" id="PTHR30093">
    <property type="entry name" value="GENERAL SECRETION PATHWAY PROTEIN G"/>
    <property type="match status" value="1"/>
</dbReference>
<dbReference type="OrthoDB" id="241541at2"/>
<evidence type="ECO:0000313" key="4">
    <source>
        <dbReference type="Proteomes" id="UP000318538"/>
    </source>
</evidence>
<dbReference type="Pfam" id="PF07963">
    <property type="entry name" value="N_methyl"/>
    <property type="match status" value="1"/>
</dbReference>
<feature type="domain" description="DUF1559" evidence="2">
    <location>
        <begin position="41"/>
        <end position="318"/>
    </location>
</feature>
<feature type="transmembrane region" description="Helical" evidence="1">
    <location>
        <begin position="12"/>
        <end position="32"/>
    </location>
</feature>
<name>A0A517NDV5_9BACT</name>